<organism evidence="1 2">
    <name type="scientific">Symbiodinium microadriaticum</name>
    <name type="common">Dinoflagellate</name>
    <name type="synonym">Zooxanthella microadriatica</name>
    <dbReference type="NCBI Taxonomy" id="2951"/>
    <lineage>
        <taxon>Eukaryota</taxon>
        <taxon>Sar</taxon>
        <taxon>Alveolata</taxon>
        <taxon>Dinophyceae</taxon>
        <taxon>Suessiales</taxon>
        <taxon>Symbiodiniaceae</taxon>
        <taxon>Symbiodinium</taxon>
    </lineage>
</organism>
<evidence type="ECO:0000313" key="2">
    <source>
        <dbReference type="Proteomes" id="UP000186817"/>
    </source>
</evidence>
<dbReference type="AlphaFoldDB" id="A0A1Q9CSV2"/>
<dbReference type="Proteomes" id="UP000186817">
    <property type="component" value="Unassembled WGS sequence"/>
</dbReference>
<accession>A0A1Q9CSV2</accession>
<proteinExistence type="predicted"/>
<gene>
    <name evidence="1" type="ORF">AK812_SmicGene32971</name>
</gene>
<comment type="caution">
    <text evidence="1">The sequence shown here is derived from an EMBL/GenBank/DDBJ whole genome shotgun (WGS) entry which is preliminary data.</text>
</comment>
<dbReference type="OrthoDB" id="447703at2759"/>
<keyword evidence="2" id="KW-1185">Reference proteome</keyword>
<protein>
    <recommendedName>
        <fullName evidence="3">Reverse transcriptase domain-containing protein</fullName>
    </recommendedName>
</protein>
<sequence>MRGGHQLIQTFAGTRPGDSIADILFALVQADFMKATRERLRTEGLLDDAISQLAYGEASAEAQVVKTQRSLSLVHEEFLRRAMLPNYAPGKTEVVFSLRGAGAPALRQRLLVRNGGLLPFCTSKGDQQVHCVRHYLHLGGYVLDRPAHLMDILRHMSMAHSAIKPLCRPVLRDGRIPLKVRRMCLTSLALSCASTTCATWSHLTGAEEQAWCRGFVRLARTLGRDDRWTGRPSLPDEKAVCCAFGLPSPRAYLRQQRLLHFQRLALTQPALLDLLLAEFRSAEQSWLSLLRGDVLWAVGLGMMPAHVAADFPLSLPG</sequence>
<dbReference type="EMBL" id="LSRX01000943">
    <property type="protein sequence ID" value="OLP85975.1"/>
    <property type="molecule type" value="Genomic_DNA"/>
</dbReference>
<evidence type="ECO:0000313" key="1">
    <source>
        <dbReference type="EMBL" id="OLP85975.1"/>
    </source>
</evidence>
<evidence type="ECO:0008006" key="3">
    <source>
        <dbReference type="Google" id="ProtNLM"/>
    </source>
</evidence>
<name>A0A1Q9CSV2_SYMMI</name>
<reference evidence="1 2" key="1">
    <citation type="submission" date="2016-02" db="EMBL/GenBank/DDBJ databases">
        <title>Genome analysis of coral dinoflagellate symbionts highlights evolutionary adaptations to a symbiotic lifestyle.</title>
        <authorList>
            <person name="Aranda M."/>
            <person name="Li Y."/>
            <person name="Liew Y.J."/>
            <person name="Baumgarten S."/>
            <person name="Simakov O."/>
            <person name="Wilson M."/>
            <person name="Piel J."/>
            <person name="Ashoor H."/>
            <person name="Bougouffa S."/>
            <person name="Bajic V.B."/>
            <person name="Ryu T."/>
            <person name="Ravasi T."/>
            <person name="Bayer T."/>
            <person name="Micklem G."/>
            <person name="Kim H."/>
            <person name="Bhak J."/>
            <person name="Lajeunesse T.C."/>
            <person name="Voolstra C.R."/>
        </authorList>
    </citation>
    <scope>NUCLEOTIDE SEQUENCE [LARGE SCALE GENOMIC DNA]</scope>
    <source>
        <strain evidence="1 2">CCMP2467</strain>
    </source>
</reference>